<dbReference type="OrthoDB" id="8418771at2"/>
<dbReference type="Proteomes" id="UP000239590">
    <property type="component" value="Unassembled WGS sequence"/>
</dbReference>
<evidence type="ECO:0000313" key="1">
    <source>
        <dbReference type="EMBL" id="PQA59640.1"/>
    </source>
</evidence>
<organism evidence="1 2">
    <name type="scientific">Siphonobacter curvatus</name>
    <dbReference type="NCBI Taxonomy" id="2094562"/>
    <lineage>
        <taxon>Bacteria</taxon>
        <taxon>Pseudomonadati</taxon>
        <taxon>Bacteroidota</taxon>
        <taxon>Cytophagia</taxon>
        <taxon>Cytophagales</taxon>
        <taxon>Cytophagaceae</taxon>
        <taxon>Siphonobacter</taxon>
    </lineage>
</organism>
<protein>
    <submittedName>
        <fullName evidence="1">Phosphoribosylpyrophosphate synthetase</fullName>
    </submittedName>
</protein>
<keyword evidence="2" id="KW-1185">Reference proteome</keyword>
<sequence length="104" mass="11511">MAQPTEQTLVDVLNRLKNQGYTLDFNLETDALHCPQESLRLQPEDFEIVETVRLEGMSDPDDNLIVYAIESHGGQKGTLISPYGVYAEDSTSAELAAKLAVNRT</sequence>
<evidence type="ECO:0000313" key="2">
    <source>
        <dbReference type="Proteomes" id="UP000239590"/>
    </source>
</evidence>
<proteinExistence type="predicted"/>
<accession>A0A2S7IPY1</accession>
<dbReference type="RefSeq" id="WP_104711282.1">
    <property type="nucleotide sequence ID" value="NZ_PTRA01000001.1"/>
</dbReference>
<dbReference type="AlphaFoldDB" id="A0A2S7IPY1"/>
<gene>
    <name evidence="1" type="ORF">C5O19_08395</name>
</gene>
<name>A0A2S7IPY1_9BACT</name>
<reference evidence="2" key="1">
    <citation type="submission" date="2018-02" db="EMBL/GenBank/DDBJ databases">
        <title>Genome sequencing of Solimonas sp. HR-BB.</title>
        <authorList>
            <person name="Lee Y."/>
            <person name="Jeon C.O."/>
        </authorList>
    </citation>
    <scope>NUCLEOTIDE SEQUENCE [LARGE SCALE GENOMIC DNA]</scope>
    <source>
        <strain evidence="2">HR-U</strain>
    </source>
</reference>
<dbReference type="EMBL" id="PTRA01000001">
    <property type="protein sequence ID" value="PQA59640.1"/>
    <property type="molecule type" value="Genomic_DNA"/>
</dbReference>
<comment type="caution">
    <text evidence="1">The sequence shown here is derived from an EMBL/GenBank/DDBJ whole genome shotgun (WGS) entry which is preliminary data.</text>
</comment>